<dbReference type="GO" id="GO:0004115">
    <property type="term" value="F:3',5'-cyclic-AMP phosphodiesterase activity"/>
    <property type="evidence" value="ECO:0007669"/>
    <property type="project" value="InterPro"/>
</dbReference>
<comment type="caution">
    <text evidence="2">The sequence shown here is derived from an EMBL/GenBank/DDBJ whole genome shotgun (WGS) entry which is preliminary data.</text>
</comment>
<dbReference type="SUPFAM" id="SSF56281">
    <property type="entry name" value="Metallo-hydrolase/oxidoreductase"/>
    <property type="match status" value="1"/>
</dbReference>
<dbReference type="InterPro" id="IPR000396">
    <property type="entry name" value="Pdiesterase2"/>
</dbReference>
<keyword evidence="3" id="KW-1185">Reference proteome</keyword>
<dbReference type="GO" id="GO:0006198">
    <property type="term" value="P:cAMP catabolic process"/>
    <property type="evidence" value="ECO:0007669"/>
    <property type="project" value="InterPro"/>
</dbReference>
<dbReference type="PANTHER" id="PTHR28283">
    <property type="entry name" value="3',5'-CYCLIC-NUCLEOTIDE PHOSPHODIESTERASE 1"/>
    <property type="match status" value="1"/>
</dbReference>
<gene>
    <name evidence="2" type="ORF">DFR42_10369</name>
</gene>
<dbReference type="PANTHER" id="PTHR28283:SF1">
    <property type="entry name" value="3',5'-CYCLIC-NUCLEOTIDE PHOSPHODIESTERASE 1"/>
    <property type="match status" value="1"/>
</dbReference>
<reference evidence="2 3" key="1">
    <citation type="submission" date="2018-05" db="EMBL/GenBank/DDBJ databases">
        <title>Genomic Encyclopedia of Type Strains, Phase IV (KMG-IV): sequencing the most valuable type-strain genomes for metagenomic binning, comparative biology and taxonomic classification.</title>
        <authorList>
            <person name="Goeker M."/>
        </authorList>
    </citation>
    <scope>NUCLEOTIDE SEQUENCE [LARGE SCALE GENOMIC DNA]</scope>
    <source>
        <strain evidence="2 3">DSM 19792</strain>
    </source>
</reference>
<accession>A0A318J7D2</accession>
<evidence type="ECO:0000259" key="1">
    <source>
        <dbReference type="SMART" id="SM00849"/>
    </source>
</evidence>
<name>A0A318J7D2_9BURK</name>
<feature type="domain" description="Metallo-beta-lactamase" evidence="1">
    <location>
        <begin position="18"/>
        <end position="204"/>
    </location>
</feature>
<sequence length="254" mass="27509">MNLQILGCAGGIGGNGPYTTSMLIDDDILLDAGTGLSQLNIEQLVAIDHVFISHSHLDHVAGLALLMDAVFGKRSKAVTVHATPDVLHALKTHIFNWSIWPDFSSLPNAEQPSMQYQEMPAGSSLTLGSRQITSHAVNHTQGSVGYWVRSQGRGFLFTGDMASTPALWQDLAGQPGLDMVIVDCSFPNAEAELAQISKHFCPSSLMEDIAAVPAKVDFFIYHLKPGQEAQIMAELGLSKDRIFKALKTGEQFTF</sequence>
<dbReference type="GO" id="GO:1902660">
    <property type="term" value="P:negative regulation of glucose mediated signaling pathway"/>
    <property type="evidence" value="ECO:0007669"/>
    <property type="project" value="TreeGrafter"/>
</dbReference>
<protein>
    <submittedName>
        <fullName evidence="2">3',5'-cyclic-nucleotide phosphodiesterase</fullName>
    </submittedName>
</protein>
<dbReference type="RefSeq" id="WP_110255088.1">
    <property type="nucleotide sequence ID" value="NZ_QJKB01000003.1"/>
</dbReference>
<evidence type="ECO:0000313" key="2">
    <source>
        <dbReference type="EMBL" id="PXX43801.1"/>
    </source>
</evidence>
<dbReference type="Pfam" id="PF12706">
    <property type="entry name" value="Lactamase_B_2"/>
    <property type="match status" value="1"/>
</dbReference>
<dbReference type="AlphaFoldDB" id="A0A318J7D2"/>
<dbReference type="InterPro" id="IPR036866">
    <property type="entry name" value="RibonucZ/Hydroxyglut_hydro"/>
</dbReference>
<dbReference type="GO" id="GO:0047555">
    <property type="term" value="F:3',5'-cyclic-GMP phosphodiesterase activity"/>
    <property type="evidence" value="ECO:0007669"/>
    <property type="project" value="TreeGrafter"/>
</dbReference>
<dbReference type="OrthoDB" id="9803916at2"/>
<dbReference type="Proteomes" id="UP000247792">
    <property type="component" value="Unassembled WGS sequence"/>
</dbReference>
<dbReference type="Gene3D" id="3.60.15.10">
    <property type="entry name" value="Ribonuclease Z/Hydroxyacylglutathione hydrolase-like"/>
    <property type="match status" value="1"/>
</dbReference>
<dbReference type="InterPro" id="IPR001279">
    <property type="entry name" value="Metallo-B-lactamas"/>
</dbReference>
<proteinExistence type="predicted"/>
<dbReference type="SMART" id="SM00849">
    <property type="entry name" value="Lactamase_B"/>
    <property type="match status" value="1"/>
</dbReference>
<organism evidence="2 3">
    <name type="scientific">Undibacterium pigrum</name>
    <dbReference type="NCBI Taxonomy" id="401470"/>
    <lineage>
        <taxon>Bacteria</taxon>
        <taxon>Pseudomonadati</taxon>
        <taxon>Pseudomonadota</taxon>
        <taxon>Betaproteobacteria</taxon>
        <taxon>Burkholderiales</taxon>
        <taxon>Oxalobacteraceae</taxon>
        <taxon>Undibacterium</taxon>
    </lineage>
</organism>
<dbReference type="EMBL" id="QJKB01000003">
    <property type="protein sequence ID" value="PXX43801.1"/>
    <property type="molecule type" value="Genomic_DNA"/>
</dbReference>
<dbReference type="CDD" id="cd07735">
    <property type="entry name" value="class_II_PDE_MBL-fold"/>
    <property type="match status" value="1"/>
</dbReference>
<dbReference type="PRINTS" id="PR00388">
    <property type="entry name" value="PDIESTERASE2"/>
</dbReference>
<evidence type="ECO:0000313" key="3">
    <source>
        <dbReference type="Proteomes" id="UP000247792"/>
    </source>
</evidence>